<dbReference type="AlphaFoldDB" id="A0A7G1NKD6"/>
<feature type="transmembrane region" description="Helical" evidence="9">
    <location>
        <begin position="36"/>
        <end position="54"/>
    </location>
</feature>
<organism evidence="10 11">
    <name type="scientific">Streptomyces tuirus</name>
    <dbReference type="NCBI Taxonomy" id="68278"/>
    <lineage>
        <taxon>Bacteria</taxon>
        <taxon>Bacillati</taxon>
        <taxon>Actinomycetota</taxon>
        <taxon>Actinomycetes</taxon>
        <taxon>Kitasatosporales</taxon>
        <taxon>Streptomycetaceae</taxon>
        <taxon>Streptomyces</taxon>
    </lineage>
</organism>
<feature type="transmembrane region" description="Helical" evidence="9">
    <location>
        <begin position="194"/>
        <end position="216"/>
    </location>
</feature>
<evidence type="ECO:0000256" key="3">
    <source>
        <dbReference type="ARBA" id="ARBA00022448"/>
    </source>
</evidence>
<feature type="transmembrane region" description="Helical" evidence="9">
    <location>
        <begin position="283"/>
        <end position="305"/>
    </location>
</feature>
<reference evidence="10 11" key="1">
    <citation type="journal article" date="2014" name="Int. J. Syst. Evol. Microbiol.">
        <title>Complete genome sequence of Corynebacterium casei LMG S-19264T (=DSM 44701T), isolated from a smear-ripened cheese.</title>
        <authorList>
            <consortium name="US DOE Joint Genome Institute (JGI-PGF)"/>
            <person name="Walter F."/>
            <person name="Albersmeier A."/>
            <person name="Kalinowski J."/>
            <person name="Ruckert C."/>
        </authorList>
    </citation>
    <scope>NUCLEOTIDE SEQUENCE [LARGE SCALE GENOMIC DNA]</scope>
    <source>
        <strain evidence="10 11">JCM 4255</strain>
    </source>
</reference>
<feature type="compositionally biased region" description="Basic and acidic residues" evidence="8">
    <location>
        <begin position="11"/>
        <end position="28"/>
    </location>
</feature>
<dbReference type="GO" id="GO:0022857">
    <property type="term" value="F:transmembrane transporter activity"/>
    <property type="evidence" value="ECO:0007669"/>
    <property type="project" value="InterPro"/>
</dbReference>
<sequence>MAHNPSGALKDGVERRSIDHVPSTERHGKAWHQGPFWLTGGFMLPSMLIGFLGPSMGLGMGWSLIAVISGMAFGTLFMALHANQGPRLGLPQMIQSRAQFGSRGAIFPLAMAVFIYIGYNVFQMVLAGDALSMFLPGEKIWYVVLAVVAVVIAVVGHDLLHTVQRYFSYLTMTIFAVVTVAAVVHYPMGDAAPVATGFSGAAFLAQFAAAGGYQISYGIYVSDYSRYLPENIPDGKLIGWTFLGGFTGAAWLGSLGAIFASYVPAPDALRQLQLVGDTVFPGFGAVAVLATLPALIGTSGVNAYGAMLSATTVLDGIKRVNPTLRLRVVGVCVVGAVGLGIALSMPATYMHSFHTFIAVMCYLLVPWTAVNLVDFYVVRRGRYAIADITDPHGVYGHWAWRGLTAYFGGFVSMIPFVTLSFYTGPVTKALGGADLAFIVGLLVSGVLYYFIARGVDQHGASLPAEEVRVPA</sequence>
<feature type="transmembrane region" description="Helical" evidence="9">
    <location>
        <begin position="167"/>
        <end position="188"/>
    </location>
</feature>
<dbReference type="Gene3D" id="1.10.4160.10">
    <property type="entry name" value="Hydantoin permease"/>
    <property type="match status" value="1"/>
</dbReference>
<feature type="transmembrane region" description="Helical" evidence="9">
    <location>
        <begin position="429"/>
        <end position="451"/>
    </location>
</feature>
<dbReference type="PANTHER" id="PTHR31806">
    <property type="entry name" value="PURINE-CYTOSINE PERMEASE FCY2-RELATED"/>
    <property type="match status" value="1"/>
</dbReference>
<comment type="subcellular location">
    <subcellularLocation>
        <location evidence="1">Membrane</location>
        <topology evidence="1">Multi-pass membrane protein</topology>
    </subcellularLocation>
</comment>
<evidence type="ECO:0000313" key="11">
    <source>
        <dbReference type="Proteomes" id="UP000516373"/>
    </source>
</evidence>
<dbReference type="InterPro" id="IPR001248">
    <property type="entry name" value="Pur-cyt_permease"/>
</dbReference>
<evidence type="ECO:0000256" key="4">
    <source>
        <dbReference type="ARBA" id="ARBA00022692"/>
    </source>
</evidence>
<feature type="transmembrane region" description="Helical" evidence="9">
    <location>
        <begin position="398"/>
        <end position="423"/>
    </location>
</feature>
<dbReference type="GO" id="GO:0005886">
    <property type="term" value="C:plasma membrane"/>
    <property type="evidence" value="ECO:0007669"/>
    <property type="project" value="TreeGrafter"/>
</dbReference>
<accession>A0A7G1NKD6</accession>
<feature type="transmembrane region" description="Helical" evidence="9">
    <location>
        <begin position="326"/>
        <end position="347"/>
    </location>
</feature>
<evidence type="ECO:0000256" key="8">
    <source>
        <dbReference type="SAM" id="MobiDB-lite"/>
    </source>
</evidence>
<feature type="transmembrane region" description="Helical" evidence="9">
    <location>
        <begin position="237"/>
        <end position="263"/>
    </location>
</feature>
<feature type="transmembrane region" description="Helical" evidence="9">
    <location>
        <begin position="353"/>
        <end position="377"/>
    </location>
</feature>
<keyword evidence="4 9" id="KW-0812">Transmembrane</keyword>
<dbReference type="PANTHER" id="PTHR31806:SF1">
    <property type="entry name" value="PURINE-CYTOSINE PERMEASE FCY2-RELATED"/>
    <property type="match status" value="1"/>
</dbReference>
<feature type="transmembrane region" description="Helical" evidence="9">
    <location>
        <begin position="100"/>
        <end position="119"/>
    </location>
</feature>
<comment type="similarity">
    <text evidence="2 7">Belongs to the purine-cytosine permease (2.A.39) family.</text>
</comment>
<dbReference type="EMBL" id="AP023439">
    <property type="protein sequence ID" value="BCL23578.1"/>
    <property type="molecule type" value="Genomic_DNA"/>
</dbReference>
<feature type="region of interest" description="Disordered" evidence="8">
    <location>
        <begin position="1"/>
        <end position="28"/>
    </location>
</feature>
<dbReference type="KEGG" id="stui:GCM10017668_54210"/>
<protein>
    <submittedName>
        <fullName evidence="10">Transporter membrane subunit</fullName>
    </submittedName>
</protein>
<evidence type="ECO:0000256" key="5">
    <source>
        <dbReference type="ARBA" id="ARBA00022989"/>
    </source>
</evidence>
<dbReference type="PIRSF" id="PIRSF002744">
    <property type="entry name" value="Pur-cyt_permease"/>
    <property type="match status" value="1"/>
</dbReference>
<evidence type="ECO:0000256" key="6">
    <source>
        <dbReference type="ARBA" id="ARBA00023136"/>
    </source>
</evidence>
<evidence type="ECO:0000256" key="7">
    <source>
        <dbReference type="PIRNR" id="PIRNR002744"/>
    </source>
</evidence>
<dbReference type="InterPro" id="IPR026030">
    <property type="entry name" value="Pur-cyt_permease_Fcy2/21/22"/>
</dbReference>
<keyword evidence="6 7" id="KW-0472">Membrane</keyword>
<evidence type="ECO:0000313" key="10">
    <source>
        <dbReference type="EMBL" id="BCL23578.1"/>
    </source>
</evidence>
<dbReference type="RefSeq" id="WP_190903025.1">
    <property type="nucleotide sequence ID" value="NZ_AP023439.1"/>
</dbReference>
<evidence type="ECO:0000256" key="1">
    <source>
        <dbReference type="ARBA" id="ARBA00004141"/>
    </source>
</evidence>
<name>A0A7G1NKD6_9ACTN</name>
<feature type="transmembrane region" description="Helical" evidence="9">
    <location>
        <begin position="60"/>
        <end position="80"/>
    </location>
</feature>
<evidence type="ECO:0000256" key="2">
    <source>
        <dbReference type="ARBA" id="ARBA00008974"/>
    </source>
</evidence>
<keyword evidence="3 7" id="KW-0813">Transport</keyword>
<feature type="transmembrane region" description="Helical" evidence="9">
    <location>
        <begin position="139"/>
        <end position="160"/>
    </location>
</feature>
<dbReference type="Pfam" id="PF02133">
    <property type="entry name" value="Transp_cyt_pur"/>
    <property type="match status" value="1"/>
</dbReference>
<dbReference type="Proteomes" id="UP000516373">
    <property type="component" value="Chromosome"/>
</dbReference>
<evidence type="ECO:0000256" key="9">
    <source>
        <dbReference type="SAM" id="Phobius"/>
    </source>
</evidence>
<gene>
    <name evidence="10" type="ORF">GCM10017668_54210</name>
</gene>
<proteinExistence type="inferred from homology"/>
<keyword evidence="5 9" id="KW-1133">Transmembrane helix</keyword>